<dbReference type="InterPro" id="IPR029021">
    <property type="entry name" value="Prot-tyrosine_phosphatase-like"/>
</dbReference>
<reference evidence="3 4" key="1">
    <citation type="submission" date="2016-01" db="EMBL/GenBank/DDBJ databases">
        <title>Genome sequencing of Roseivirga seohaensis SW-152.</title>
        <authorList>
            <person name="Selvaratnam C."/>
            <person name="Thevarajoo S."/>
            <person name="Goh K.M."/>
            <person name="Ee R."/>
            <person name="Chan K.-G."/>
            <person name="Chong C.S."/>
        </authorList>
    </citation>
    <scope>NUCLEOTIDE SEQUENCE [LARGE SCALE GENOMIC DNA]</scope>
    <source>
        <strain evidence="3 4">SW-152</strain>
    </source>
</reference>
<dbReference type="GO" id="GO:0016791">
    <property type="term" value="F:phosphatase activity"/>
    <property type="evidence" value="ECO:0007669"/>
    <property type="project" value="UniProtKB-ARBA"/>
</dbReference>
<sequence length="224" mass="25124">MTTNKLLESATLWLSNPIPSSLEEGIQNANELLIDLQSAVDNNRSSKQIIGPLLGKVKAMQKRIENMELVNWVAIGKGYLAIGHRPSTKLTEDLKLQNCTHILTLLSENEGAKKIKILTDKSNLKWLWLPMESAKPLAEERTEELGALLSGMKDILEQGGKIYLHCSAGIHRTGMIAYSFLRFIGLSPEDAMQKLKELRLDTYEGVGEERTAWGEEIVRRLKTK</sequence>
<protein>
    <recommendedName>
        <fullName evidence="2">Tyrosine specific protein phosphatases domain-containing protein</fullName>
    </recommendedName>
</protein>
<dbReference type="AlphaFoldDB" id="A0A150XMZ5"/>
<dbReference type="EMBL" id="LRPB01000048">
    <property type="protein sequence ID" value="KYG80063.1"/>
    <property type="molecule type" value="Genomic_DNA"/>
</dbReference>
<dbReference type="PROSITE" id="PS00383">
    <property type="entry name" value="TYR_PHOSPHATASE_1"/>
    <property type="match status" value="1"/>
</dbReference>
<dbReference type="PROSITE" id="PS50056">
    <property type="entry name" value="TYR_PHOSPHATASE_2"/>
    <property type="match status" value="1"/>
</dbReference>
<dbReference type="Proteomes" id="UP000075663">
    <property type="component" value="Unassembled WGS sequence"/>
</dbReference>
<dbReference type="InterPro" id="IPR016130">
    <property type="entry name" value="Tyr_Pase_AS"/>
</dbReference>
<dbReference type="RefSeq" id="WP_062303125.1">
    <property type="nucleotide sequence ID" value="NZ_LRPB01000048.1"/>
</dbReference>
<dbReference type="Gene3D" id="3.90.190.10">
    <property type="entry name" value="Protein tyrosine phosphatase superfamily"/>
    <property type="match status" value="1"/>
</dbReference>
<proteinExistence type="predicted"/>
<dbReference type="InterPro" id="IPR000387">
    <property type="entry name" value="Tyr_Pase_dom"/>
</dbReference>
<name>A0A150XMZ5_9BACT</name>
<keyword evidence="1" id="KW-0378">Hydrolase</keyword>
<feature type="domain" description="Tyrosine specific protein phosphatases" evidence="2">
    <location>
        <begin position="143"/>
        <end position="199"/>
    </location>
</feature>
<organism evidence="3 4">
    <name type="scientific">Roseivirga seohaensis</name>
    <dbReference type="NCBI Taxonomy" id="1914963"/>
    <lineage>
        <taxon>Bacteria</taxon>
        <taxon>Pseudomonadati</taxon>
        <taxon>Bacteroidota</taxon>
        <taxon>Cytophagia</taxon>
        <taxon>Cytophagales</taxon>
        <taxon>Roseivirgaceae</taxon>
        <taxon>Roseivirga</taxon>
    </lineage>
</organism>
<accession>A0A150XMZ5</accession>
<evidence type="ECO:0000259" key="2">
    <source>
        <dbReference type="PROSITE" id="PS50056"/>
    </source>
</evidence>
<evidence type="ECO:0000313" key="3">
    <source>
        <dbReference type="EMBL" id="KYG80063.1"/>
    </source>
</evidence>
<evidence type="ECO:0000313" key="4">
    <source>
        <dbReference type="Proteomes" id="UP000075663"/>
    </source>
</evidence>
<gene>
    <name evidence="3" type="ORF">AWW67_12240</name>
</gene>
<comment type="caution">
    <text evidence="3">The sequence shown here is derived from an EMBL/GenBank/DDBJ whole genome shotgun (WGS) entry which is preliminary data.</text>
</comment>
<evidence type="ECO:0000256" key="1">
    <source>
        <dbReference type="ARBA" id="ARBA00022801"/>
    </source>
</evidence>
<dbReference type="Pfam" id="PF22784">
    <property type="entry name" value="PTP-SAK"/>
    <property type="match status" value="1"/>
</dbReference>
<dbReference type="SUPFAM" id="SSF52799">
    <property type="entry name" value="(Phosphotyrosine protein) phosphatases II"/>
    <property type="match status" value="1"/>
</dbReference>
<dbReference type="STRING" id="1914963.AWW67_12240"/>
<dbReference type="InterPro" id="IPR057023">
    <property type="entry name" value="PTP-SAK"/>
</dbReference>